<evidence type="ECO:0000313" key="1">
    <source>
        <dbReference type="EMBL" id="TNN66086.1"/>
    </source>
</evidence>
<reference evidence="1 2" key="1">
    <citation type="submission" date="2019-03" db="EMBL/GenBank/DDBJ databases">
        <title>First draft genome of Liparis tanakae, snailfish: a comprehensive survey of snailfish specific genes.</title>
        <authorList>
            <person name="Kim W."/>
            <person name="Song I."/>
            <person name="Jeong J.-H."/>
            <person name="Kim D."/>
            <person name="Kim S."/>
            <person name="Ryu S."/>
            <person name="Song J.Y."/>
            <person name="Lee S.K."/>
        </authorList>
    </citation>
    <scope>NUCLEOTIDE SEQUENCE [LARGE SCALE GENOMIC DNA]</scope>
    <source>
        <tissue evidence="1">Muscle</tissue>
    </source>
</reference>
<gene>
    <name evidence="1" type="ORF">EYF80_023714</name>
</gene>
<evidence type="ECO:0000313" key="2">
    <source>
        <dbReference type="Proteomes" id="UP000314294"/>
    </source>
</evidence>
<organism evidence="1 2">
    <name type="scientific">Liparis tanakae</name>
    <name type="common">Tanaka's snailfish</name>
    <dbReference type="NCBI Taxonomy" id="230148"/>
    <lineage>
        <taxon>Eukaryota</taxon>
        <taxon>Metazoa</taxon>
        <taxon>Chordata</taxon>
        <taxon>Craniata</taxon>
        <taxon>Vertebrata</taxon>
        <taxon>Euteleostomi</taxon>
        <taxon>Actinopterygii</taxon>
        <taxon>Neopterygii</taxon>
        <taxon>Teleostei</taxon>
        <taxon>Neoteleostei</taxon>
        <taxon>Acanthomorphata</taxon>
        <taxon>Eupercaria</taxon>
        <taxon>Perciformes</taxon>
        <taxon>Cottioidei</taxon>
        <taxon>Cottales</taxon>
        <taxon>Liparidae</taxon>
        <taxon>Liparis</taxon>
    </lineage>
</organism>
<accession>A0A4Z2HJZ4</accession>
<protein>
    <submittedName>
        <fullName evidence="1">Uncharacterized protein</fullName>
    </submittedName>
</protein>
<sequence>MQMQLGARRFSSAMKFSCVESMKAVRRYKSEIFSLVESEDTFTWLDIGMTTNKLFDFRKGKLATCRGNAFGKCKHHRRTVFGSTFLRASSDSFFRTEELT</sequence>
<comment type="caution">
    <text evidence="1">The sequence shown here is derived from an EMBL/GenBank/DDBJ whole genome shotgun (WGS) entry which is preliminary data.</text>
</comment>
<keyword evidence="2" id="KW-1185">Reference proteome</keyword>
<dbReference type="Proteomes" id="UP000314294">
    <property type="component" value="Unassembled WGS sequence"/>
</dbReference>
<proteinExistence type="predicted"/>
<name>A0A4Z2HJZ4_9TELE</name>
<dbReference type="EMBL" id="SRLO01000225">
    <property type="protein sequence ID" value="TNN66086.1"/>
    <property type="molecule type" value="Genomic_DNA"/>
</dbReference>
<dbReference type="AlphaFoldDB" id="A0A4Z2HJZ4"/>